<accession>A0A3A2ZQU7</accession>
<organism evidence="2 3">
    <name type="scientific">Aspergillus sclerotialis</name>
    <dbReference type="NCBI Taxonomy" id="2070753"/>
    <lineage>
        <taxon>Eukaryota</taxon>
        <taxon>Fungi</taxon>
        <taxon>Dikarya</taxon>
        <taxon>Ascomycota</taxon>
        <taxon>Pezizomycotina</taxon>
        <taxon>Eurotiomycetes</taxon>
        <taxon>Eurotiomycetidae</taxon>
        <taxon>Eurotiales</taxon>
        <taxon>Aspergillaceae</taxon>
        <taxon>Aspergillus</taxon>
        <taxon>Aspergillus subgen. Polypaecilum</taxon>
    </lineage>
</organism>
<evidence type="ECO:0000313" key="3">
    <source>
        <dbReference type="Proteomes" id="UP000266188"/>
    </source>
</evidence>
<dbReference type="STRING" id="2070753.A0A3A2ZQU7"/>
<dbReference type="EMBL" id="MVGC01000104">
    <property type="protein sequence ID" value="RJE23827.1"/>
    <property type="molecule type" value="Genomic_DNA"/>
</dbReference>
<dbReference type="Proteomes" id="UP000266188">
    <property type="component" value="Unassembled WGS sequence"/>
</dbReference>
<dbReference type="AlphaFoldDB" id="A0A3A2ZQU7"/>
<name>A0A3A2ZQU7_9EURO</name>
<protein>
    <submittedName>
        <fullName evidence="2">Uncharacterized protein</fullName>
    </submittedName>
</protein>
<feature type="compositionally biased region" description="Low complexity" evidence="1">
    <location>
        <begin position="167"/>
        <end position="177"/>
    </location>
</feature>
<dbReference type="OrthoDB" id="4106209at2759"/>
<sequence>MIKPPLAQIVYSVLFPRPTPRDPGSFAAFITRDLVPEVRLETATFYGSLDCLEAQYPGLDYTYPPHRMRLSRYPWHCRLFKVFDALKLTDNEISSLCRWEGTKSARERYEKEEGVTVHDTTAAGVAVDSFIPPSIHVHIYTDEDDALPAMENESKTDSLEDETISLASSLENESSPEPSEEESAHDNESIGVALSDHSETPRRVRRWVRPRSIEYYWELFLKDSLGIPIAELDTYAHALPPAWIYRDDLTQSQISQLVTDHLAELRNEIAQHMTRQEFSQLVARME</sequence>
<comment type="caution">
    <text evidence="2">The sequence shown here is derived from an EMBL/GenBank/DDBJ whole genome shotgun (WGS) entry which is preliminary data.</text>
</comment>
<evidence type="ECO:0000313" key="2">
    <source>
        <dbReference type="EMBL" id="RJE23827.1"/>
    </source>
</evidence>
<proteinExistence type="predicted"/>
<evidence type="ECO:0000256" key="1">
    <source>
        <dbReference type="SAM" id="MobiDB-lite"/>
    </source>
</evidence>
<keyword evidence="3" id="KW-1185">Reference proteome</keyword>
<reference evidence="3" key="1">
    <citation type="submission" date="2017-02" db="EMBL/GenBank/DDBJ databases">
        <authorList>
            <person name="Tafer H."/>
            <person name="Lopandic K."/>
        </authorList>
    </citation>
    <scope>NUCLEOTIDE SEQUENCE [LARGE SCALE GENOMIC DNA]</scope>
    <source>
        <strain evidence="3">CBS 366.77</strain>
    </source>
</reference>
<gene>
    <name evidence="2" type="ORF">PHISCL_03858</name>
</gene>
<feature type="region of interest" description="Disordered" evidence="1">
    <location>
        <begin position="167"/>
        <end position="197"/>
    </location>
</feature>